<keyword evidence="2" id="KW-1185">Reference proteome</keyword>
<protein>
    <submittedName>
        <fullName evidence="1">10998_t:CDS:1</fullName>
    </submittedName>
</protein>
<feature type="non-terminal residue" evidence="1">
    <location>
        <position position="57"/>
    </location>
</feature>
<proteinExistence type="predicted"/>
<organism evidence="1 2">
    <name type="scientific">Racocetra fulgida</name>
    <dbReference type="NCBI Taxonomy" id="60492"/>
    <lineage>
        <taxon>Eukaryota</taxon>
        <taxon>Fungi</taxon>
        <taxon>Fungi incertae sedis</taxon>
        <taxon>Mucoromycota</taxon>
        <taxon>Glomeromycotina</taxon>
        <taxon>Glomeromycetes</taxon>
        <taxon>Diversisporales</taxon>
        <taxon>Gigasporaceae</taxon>
        <taxon>Racocetra</taxon>
    </lineage>
</organism>
<accession>A0A9N9PDV6</accession>
<reference evidence="1" key="1">
    <citation type="submission" date="2021-06" db="EMBL/GenBank/DDBJ databases">
        <authorList>
            <person name="Kallberg Y."/>
            <person name="Tangrot J."/>
            <person name="Rosling A."/>
        </authorList>
    </citation>
    <scope>NUCLEOTIDE SEQUENCE</scope>
    <source>
        <strain evidence="1">IN212</strain>
    </source>
</reference>
<dbReference type="AlphaFoldDB" id="A0A9N9PDV6"/>
<dbReference type="EMBL" id="CAJVPZ010086480">
    <property type="protein sequence ID" value="CAG8812136.1"/>
    <property type="molecule type" value="Genomic_DNA"/>
</dbReference>
<comment type="caution">
    <text evidence="1">The sequence shown here is derived from an EMBL/GenBank/DDBJ whole genome shotgun (WGS) entry which is preliminary data.</text>
</comment>
<name>A0A9N9PDV6_9GLOM</name>
<feature type="non-terminal residue" evidence="1">
    <location>
        <position position="1"/>
    </location>
</feature>
<gene>
    <name evidence="1" type="ORF">RFULGI_LOCUS18874</name>
</gene>
<evidence type="ECO:0000313" key="2">
    <source>
        <dbReference type="Proteomes" id="UP000789396"/>
    </source>
</evidence>
<sequence>PPLLKRSYNRQEFLIIYVGASTYRPVVGKAQPLVQSLTHLFPEKIALLGLHGEGLEQ</sequence>
<dbReference type="Proteomes" id="UP000789396">
    <property type="component" value="Unassembled WGS sequence"/>
</dbReference>
<evidence type="ECO:0000313" key="1">
    <source>
        <dbReference type="EMBL" id="CAG8812136.1"/>
    </source>
</evidence>